<reference evidence="2 3" key="1">
    <citation type="journal article" date="2007" name="Appl. Environ. Microbiol.">
        <title>Genome sequence of the cellulolytic gliding bacterium Cytophaga hutchinsonii.</title>
        <authorList>
            <person name="Xie G."/>
            <person name="Bruce D.C."/>
            <person name="Challacombe J.F."/>
            <person name="Chertkov O."/>
            <person name="Detter J.C."/>
            <person name="Gilna P."/>
            <person name="Han C.S."/>
            <person name="Lucas S."/>
            <person name="Misra M."/>
            <person name="Myers G.L."/>
            <person name="Richardson P."/>
            <person name="Tapia R."/>
            <person name="Thayer N."/>
            <person name="Thompson L.S."/>
            <person name="Brettin T.S."/>
            <person name="Henrissat B."/>
            <person name="Wilson D.B."/>
            <person name="McBride M.J."/>
        </authorList>
    </citation>
    <scope>NUCLEOTIDE SEQUENCE [LARGE SCALE GENOMIC DNA]</scope>
    <source>
        <strain evidence="3">ATCC 33406 / DSM 1761 / CIP 103989 / NBRC 15051 / NCIMB 9469 / D465</strain>
    </source>
</reference>
<gene>
    <name evidence="2" type="ordered locus">CHU_1943</name>
</gene>
<dbReference type="PANTHER" id="PTHR34846">
    <property type="entry name" value="4-CARBOXYMUCONOLACTONE DECARBOXYLASE FAMILY PROTEIN (AFU_ORTHOLOGUE AFUA_6G11590)"/>
    <property type="match status" value="1"/>
</dbReference>
<protein>
    <recommendedName>
        <fullName evidence="1">Carboxymuconolactone decarboxylase-like domain-containing protein</fullName>
    </recommendedName>
</protein>
<dbReference type="Proteomes" id="UP000001822">
    <property type="component" value="Chromosome"/>
</dbReference>
<sequence length="159" mass="17845">MTCMPYFCFILKKHNMEKRLNVEALEPNAYKAMMGIVGYLQTTALSNVHKHFISIRASQINGCAHCLNMHTKEALNNGITQQRIFLLSAWKDTNLFTEDEKSILALTEEVTRISEHGLSDAVYKKAVELLGENYVAQAIMAIVAINGWNRIAVSTNLAI</sequence>
<keyword evidence="3" id="KW-1185">Reference proteome</keyword>
<dbReference type="KEGG" id="chu:CHU_1943"/>
<dbReference type="SUPFAM" id="SSF69118">
    <property type="entry name" value="AhpD-like"/>
    <property type="match status" value="1"/>
</dbReference>
<dbReference type="Pfam" id="PF02627">
    <property type="entry name" value="CMD"/>
    <property type="match status" value="1"/>
</dbReference>
<evidence type="ECO:0000313" key="3">
    <source>
        <dbReference type="Proteomes" id="UP000001822"/>
    </source>
</evidence>
<accession>A0A6N4SS19</accession>
<dbReference type="Gene3D" id="1.20.1290.10">
    <property type="entry name" value="AhpD-like"/>
    <property type="match status" value="1"/>
</dbReference>
<dbReference type="AlphaFoldDB" id="A0A6N4SS19"/>
<proteinExistence type="predicted"/>
<dbReference type="PANTHER" id="PTHR34846:SF10">
    <property type="entry name" value="CYTOPLASMIC PROTEIN"/>
    <property type="match status" value="1"/>
</dbReference>
<dbReference type="NCBIfam" id="TIGR00778">
    <property type="entry name" value="ahpD_dom"/>
    <property type="match status" value="1"/>
</dbReference>
<evidence type="ECO:0000313" key="2">
    <source>
        <dbReference type="EMBL" id="ABG59209.1"/>
    </source>
</evidence>
<dbReference type="GO" id="GO:0051920">
    <property type="term" value="F:peroxiredoxin activity"/>
    <property type="evidence" value="ECO:0007669"/>
    <property type="project" value="InterPro"/>
</dbReference>
<dbReference type="InterPro" id="IPR004675">
    <property type="entry name" value="AhpD_core"/>
</dbReference>
<feature type="domain" description="Carboxymuconolactone decarboxylase-like" evidence="1">
    <location>
        <begin position="27"/>
        <end position="109"/>
    </location>
</feature>
<dbReference type="InterPro" id="IPR029032">
    <property type="entry name" value="AhpD-like"/>
</dbReference>
<name>A0A6N4SS19_CYTH3</name>
<evidence type="ECO:0000259" key="1">
    <source>
        <dbReference type="Pfam" id="PF02627"/>
    </source>
</evidence>
<dbReference type="InterPro" id="IPR003779">
    <property type="entry name" value="CMD-like"/>
</dbReference>
<organism evidence="2 3">
    <name type="scientific">Cytophaga hutchinsonii (strain ATCC 33406 / DSM 1761 / CIP 103989 / NBRC 15051 / NCIMB 9469 / D465)</name>
    <dbReference type="NCBI Taxonomy" id="269798"/>
    <lineage>
        <taxon>Bacteria</taxon>
        <taxon>Pseudomonadati</taxon>
        <taxon>Bacteroidota</taxon>
        <taxon>Cytophagia</taxon>
        <taxon>Cytophagales</taxon>
        <taxon>Cytophagaceae</taxon>
        <taxon>Cytophaga</taxon>
    </lineage>
</organism>
<dbReference type="EMBL" id="CP000383">
    <property type="protein sequence ID" value="ABG59209.1"/>
    <property type="molecule type" value="Genomic_DNA"/>
</dbReference>